<organism evidence="3 4">
    <name type="scientific">Dactylosporangium fulvum</name>
    <dbReference type="NCBI Taxonomy" id="53359"/>
    <lineage>
        <taxon>Bacteria</taxon>
        <taxon>Bacillati</taxon>
        <taxon>Actinomycetota</taxon>
        <taxon>Actinomycetes</taxon>
        <taxon>Micromonosporales</taxon>
        <taxon>Micromonosporaceae</taxon>
        <taxon>Dactylosporangium</taxon>
    </lineage>
</organism>
<dbReference type="PIRSF" id="PIRSF002741">
    <property type="entry name" value="MppA"/>
    <property type="match status" value="1"/>
</dbReference>
<accession>A0ABY5WAQ7</accession>
<dbReference type="PANTHER" id="PTHR30290">
    <property type="entry name" value="PERIPLASMIC BINDING COMPONENT OF ABC TRANSPORTER"/>
    <property type="match status" value="1"/>
</dbReference>
<evidence type="ECO:0000256" key="1">
    <source>
        <dbReference type="SAM" id="SignalP"/>
    </source>
</evidence>
<dbReference type="InterPro" id="IPR000914">
    <property type="entry name" value="SBP_5_dom"/>
</dbReference>
<reference evidence="3" key="2">
    <citation type="submission" date="2022-09" db="EMBL/GenBank/DDBJ databases">
        <title>Biosynthetic gene clusters of Dactylosporangioum fulvum.</title>
        <authorList>
            <person name="Caradec T."/>
        </authorList>
    </citation>
    <scope>NUCLEOTIDE SEQUENCE</scope>
    <source>
        <strain evidence="3">NRRL B-16292</strain>
    </source>
</reference>
<proteinExistence type="predicted"/>
<evidence type="ECO:0000313" key="4">
    <source>
        <dbReference type="Proteomes" id="UP001059617"/>
    </source>
</evidence>
<dbReference type="SUPFAM" id="SSF53850">
    <property type="entry name" value="Periplasmic binding protein-like II"/>
    <property type="match status" value="1"/>
</dbReference>
<dbReference type="Gene3D" id="3.40.190.10">
    <property type="entry name" value="Periplasmic binding protein-like II"/>
    <property type="match status" value="1"/>
</dbReference>
<dbReference type="Pfam" id="PF00496">
    <property type="entry name" value="SBP_bac_5"/>
    <property type="match status" value="1"/>
</dbReference>
<name>A0ABY5WAQ7_9ACTN</name>
<dbReference type="Gene3D" id="3.10.105.10">
    <property type="entry name" value="Dipeptide-binding Protein, Domain 3"/>
    <property type="match status" value="1"/>
</dbReference>
<reference evidence="3" key="1">
    <citation type="submission" date="2021-04" db="EMBL/GenBank/DDBJ databases">
        <authorList>
            <person name="Hartkoorn R.C."/>
            <person name="Beaudoing E."/>
            <person name="Hot D."/>
        </authorList>
    </citation>
    <scope>NUCLEOTIDE SEQUENCE</scope>
    <source>
        <strain evidence="3">NRRL B-16292</strain>
    </source>
</reference>
<feature type="chain" id="PRO_5047508979" evidence="1">
    <location>
        <begin position="22"/>
        <end position="524"/>
    </location>
</feature>
<protein>
    <submittedName>
        <fullName evidence="3">ABC transporter substrate-binding protein</fullName>
    </submittedName>
</protein>
<dbReference type="InterPro" id="IPR030678">
    <property type="entry name" value="Peptide/Ni-bd"/>
</dbReference>
<dbReference type="InterPro" id="IPR039424">
    <property type="entry name" value="SBP_5"/>
</dbReference>
<feature type="domain" description="Solute-binding protein family 5" evidence="2">
    <location>
        <begin position="77"/>
        <end position="425"/>
    </location>
</feature>
<dbReference type="RefSeq" id="WP_259865880.1">
    <property type="nucleotide sequence ID" value="NZ_BAAAST010000003.1"/>
</dbReference>
<keyword evidence="1" id="KW-0732">Signal</keyword>
<dbReference type="Proteomes" id="UP001059617">
    <property type="component" value="Chromosome"/>
</dbReference>
<dbReference type="PROSITE" id="PS51257">
    <property type="entry name" value="PROKAR_LIPOPROTEIN"/>
    <property type="match status" value="1"/>
</dbReference>
<evidence type="ECO:0000313" key="3">
    <source>
        <dbReference type="EMBL" id="UWP86574.1"/>
    </source>
</evidence>
<evidence type="ECO:0000259" key="2">
    <source>
        <dbReference type="Pfam" id="PF00496"/>
    </source>
</evidence>
<sequence>MFRIRKQLISTMGVAAIAAAAAGCGGSGSSDGPLTTLSIAWADNPAPLNPAVTSQDNTGSIIANIFDRLVWLTPDAEVTPWLATKWEISADRKTYTFTLRDDVTFHDGTKFNAEAVVKNIEYITAPETKSTVAVQQLGTCKKASAVAEFVVEIACDKPFAPLLTNVSSPYLGIQSPKAIAEHGAKMSSEMVGTGPYRLDSFTANESVVLKSNKDNTWAPKAAGFGDSGPDTIVFKIAPNPQARVAALQSGQSQIVQKVPGAIYKSLEGKYQAVAKGAPGMGHFASINTSRFPTDDLAVRQAILYMIDRKAVMQLAESGAFPASNTVLQPGTFGYDKSLESLYPHDPKKAAELLEGAGWRRSGKFWEKDGKQLSLSIGAFSDVPQYVSVSEAIQAQLQDGGIEAKIELQGRAAYLEAGDQGKNNITPSSFVSLDPVILNQWFVSGAFFNWSKVADKQLDALLDEAASTSDVERRKSLYVDAQKRILELGLLLPERPEQDLILMDKSIKGLVTSGGGFFHFAGVSR</sequence>
<gene>
    <name evidence="3" type="ORF">Dfulv_20970</name>
</gene>
<keyword evidence="4" id="KW-1185">Reference proteome</keyword>
<dbReference type="EMBL" id="CP073720">
    <property type="protein sequence ID" value="UWP86574.1"/>
    <property type="molecule type" value="Genomic_DNA"/>
</dbReference>
<feature type="signal peptide" evidence="1">
    <location>
        <begin position="1"/>
        <end position="21"/>
    </location>
</feature>